<name>A0A3Q8U814_9VIRU</name>
<dbReference type="Gene3D" id="3.50.4.10">
    <property type="entry name" value="Hepatocyte Growth Factor"/>
    <property type="match status" value="1"/>
</dbReference>
<evidence type="ECO:0000259" key="5">
    <source>
        <dbReference type="PROSITE" id="PS50948"/>
    </source>
</evidence>
<dbReference type="Pfam" id="PF00024">
    <property type="entry name" value="PAN_1"/>
    <property type="match status" value="1"/>
</dbReference>
<organism evidence="6">
    <name type="scientific">Megavirus baoshan</name>
    <dbReference type="NCBI Taxonomy" id="2496520"/>
    <lineage>
        <taxon>Viruses</taxon>
        <taxon>Varidnaviria</taxon>
        <taxon>Bamfordvirae</taxon>
        <taxon>Nucleocytoviricota</taxon>
        <taxon>Megaviricetes</taxon>
        <taxon>Imitervirales</taxon>
        <taxon>Mimiviridae</taxon>
        <taxon>Megamimivirinae</taxon>
        <taxon>Megavirus</taxon>
        <taxon>Megavirus baoshanense</taxon>
    </lineage>
</organism>
<dbReference type="EMBL" id="MH046811">
    <property type="protein sequence ID" value="AZL89454.1"/>
    <property type="molecule type" value="Genomic_DNA"/>
</dbReference>
<evidence type="ECO:0000313" key="6">
    <source>
        <dbReference type="EMBL" id="AZL89454.1"/>
    </source>
</evidence>
<proteinExistence type="predicted"/>
<dbReference type="SUPFAM" id="SSF57414">
    <property type="entry name" value="Hairpin loop containing domain-like"/>
    <property type="match status" value="1"/>
</dbReference>
<keyword evidence="4" id="KW-0472">Membrane</keyword>
<feature type="compositionally biased region" description="Pro residues" evidence="3">
    <location>
        <begin position="36"/>
        <end position="63"/>
    </location>
</feature>
<evidence type="ECO:0000256" key="4">
    <source>
        <dbReference type="SAM" id="Phobius"/>
    </source>
</evidence>
<feature type="region of interest" description="Disordered" evidence="3">
    <location>
        <begin position="36"/>
        <end position="65"/>
    </location>
</feature>
<dbReference type="GeneID" id="80526255"/>
<evidence type="ECO:0000256" key="2">
    <source>
        <dbReference type="ARBA" id="ARBA00023157"/>
    </source>
</evidence>
<dbReference type="RefSeq" id="YP_010788960.1">
    <property type="nucleotide sequence ID" value="NC_075367.1"/>
</dbReference>
<keyword evidence="2" id="KW-1015">Disulfide bond</keyword>
<dbReference type="PROSITE" id="PS50948">
    <property type="entry name" value="PAN"/>
    <property type="match status" value="1"/>
</dbReference>
<keyword evidence="4" id="KW-0812">Transmembrane</keyword>
<dbReference type="SMART" id="SM00223">
    <property type="entry name" value="APPLE"/>
    <property type="match status" value="1"/>
</dbReference>
<dbReference type="InterPro" id="IPR003609">
    <property type="entry name" value="Pan_app"/>
</dbReference>
<accession>A0A3Q8U814</accession>
<feature type="transmembrane region" description="Helical" evidence="4">
    <location>
        <begin position="6"/>
        <end position="26"/>
    </location>
</feature>
<protein>
    <submittedName>
        <fullName evidence="6">Putative pan domain-containing protein</fullName>
    </submittedName>
</protein>
<dbReference type="KEGG" id="vg:80526255"/>
<evidence type="ECO:0000256" key="1">
    <source>
        <dbReference type="ARBA" id="ARBA00022737"/>
    </source>
</evidence>
<dbReference type="GO" id="GO:0006508">
    <property type="term" value="P:proteolysis"/>
    <property type="evidence" value="ECO:0007669"/>
    <property type="project" value="InterPro"/>
</dbReference>
<dbReference type="CDD" id="cd01100">
    <property type="entry name" value="APPLE_Factor_XI_like"/>
    <property type="match status" value="1"/>
</dbReference>
<reference evidence="6" key="1">
    <citation type="submission" date="2018-03" db="EMBL/GenBank/DDBJ databases">
        <title>Draft genome sequences of Megaviruse, new member of the family Mimiviridae isolated from water in Shanghai, China.</title>
        <authorList>
            <person name="Xia Y."/>
        </authorList>
    </citation>
    <scope>NUCLEOTIDE SEQUENCE</scope>
    <source>
        <strain evidence="6">SH</strain>
    </source>
</reference>
<keyword evidence="4" id="KW-1133">Transmembrane helix</keyword>
<evidence type="ECO:0000256" key="3">
    <source>
        <dbReference type="SAM" id="MobiDB-lite"/>
    </source>
</evidence>
<feature type="domain" description="Apple" evidence="5">
    <location>
        <begin position="65"/>
        <end position="139"/>
    </location>
</feature>
<keyword evidence="1" id="KW-0677">Repeat</keyword>
<sequence>MNTWITIIIIIVIIILLISLGLLVYFEFFRKQSNMPPGPPTPGPPTPGPPTPGPPTPGPPNPTNCPAYSTISGMDITGFDIPGDGKTMTQDECQTSCTNTPGCNWYNYDTNSKACYLKKGNENKFVVTGFHIKNPVTGCPEWSRIQNMDITGFDVDKTLTSVSEQQCQENIVQNNRPWYSYDHTHNICYPKNGIPRPTTITGFPVIP</sequence>
<dbReference type="GO" id="GO:0005576">
    <property type="term" value="C:extracellular region"/>
    <property type="evidence" value="ECO:0007669"/>
    <property type="project" value="InterPro"/>
</dbReference>
<dbReference type="InterPro" id="IPR000177">
    <property type="entry name" value="Apple"/>
</dbReference>